<evidence type="ECO:0000313" key="2">
    <source>
        <dbReference type="EMBL" id="PKV81178.1"/>
    </source>
</evidence>
<accession>A0A2N3VHR6</accession>
<comment type="caution">
    <text evidence="2">The sequence shown here is derived from an EMBL/GenBank/DDBJ whole genome shotgun (WGS) entry which is preliminary data.</text>
</comment>
<dbReference type="Proteomes" id="UP000233766">
    <property type="component" value="Unassembled WGS sequence"/>
</dbReference>
<feature type="region of interest" description="Disordered" evidence="1">
    <location>
        <begin position="52"/>
        <end position="77"/>
    </location>
</feature>
<dbReference type="AlphaFoldDB" id="A0A2N3VHR6"/>
<dbReference type="EMBL" id="PJMW01000002">
    <property type="protein sequence ID" value="PKV81178.1"/>
    <property type="molecule type" value="Genomic_DNA"/>
</dbReference>
<protein>
    <submittedName>
        <fullName evidence="2">Uncharacterized protein</fullName>
    </submittedName>
</protein>
<name>A0A2N3VHR6_9NOCA</name>
<sequence>MDWSSSWTKSFTSTGIGHRHCIPLLPRRCPGMRTISGTRVATSRIVWLRASGKGDGQRRGAKRCSARPARPAYSSGVGSPRWKQRALYDAVKDIAATHSTTLCGWLDCRYGTASAACHSATDYTRRPRSILPRWPPFLRDAPARAHDDRRSAGSPWPPTVPHSAVNGPIARPGGHQRPSRLVATPRRGWSAMLPPTTGLQERVRRPVVYGTRCCLVSVRVADRAVLPLLGWSPGTG</sequence>
<gene>
    <name evidence="2" type="ORF">ATK86_5641</name>
</gene>
<evidence type="ECO:0000256" key="1">
    <source>
        <dbReference type="SAM" id="MobiDB-lite"/>
    </source>
</evidence>
<dbReference type="Pfam" id="PF23913">
    <property type="entry name" value="DUF7255"/>
    <property type="match status" value="1"/>
</dbReference>
<keyword evidence="3" id="KW-1185">Reference proteome</keyword>
<dbReference type="InterPro" id="IPR055679">
    <property type="entry name" value="DUF7255"/>
</dbReference>
<feature type="region of interest" description="Disordered" evidence="1">
    <location>
        <begin position="144"/>
        <end position="181"/>
    </location>
</feature>
<evidence type="ECO:0000313" key="3">
    <source>
        <dbReference type="Proteomes" id="UP000233766"/>
    </source>
</evidence>
<proteinExistence type="predicted"/>
<organism evidence="2 3">
    <name type="scientific">Nocardia fluminea</name>
    <dbReference type="NCBI Taxonomy" id="134984"/>
    <lineage>
        <taxon>Bacteria</taxon>
        <taxon>Bacillati</taxon>
        <taxon>Actinomycetota</taxon>
        <taxon>Actinomycetes</taxon>
        <taxon>Mycobacteriales</taxon>
        <taxon>Nocardiaceae</taxon>
        <taxon>Nocardia</taxon>
    </lineage>
</organism>
<reference evidence="2 3" key="1">
    <citation type="submission" date="2017-12" db="EMBL/GenBank/DDBJ databases">
        <title>Sequencing the genomes of 1000 Actinobacteria strains.</title>
        <authorList>
            <person name="Klenk H.-P."/>
        </authorList>
    </citation>
    <scope>NUCLEOTIDE SEQUENCE [LARGE SCALE GENOMIC DNA]</scope>
    <source>
        <strain evidence="2 3">DSM 44489</strain>
    </source>
</reference>